<evidence type="ECO:0000256" key="6">
    <source>
        <dbReference type="ARBA" id="ARBA00022692"/>
    </source>
</evidence>
<evidence type="ECO:0000256" key="8">
    <source>
        <dbReference type="ARBA" id="ARBA00022989"/>
    </source>
</evidence>
<evidence type="ECO:0000256" key="1">
    <source>
        <dbReference type="ARBA" id="ARBA00001946"/>
    </source>
</evidence>
<feature type="transmembrane region" description="Helical" evidence="10">
    <location>
        <begin position="192"/>
        <end position="211"/>
    </location>
</feature>
<evidence type="ECO:0000256" key="5">
    <source>
        <dbReference type="ARBA" id="ARBA00022679"/>
    </source>
</evidence>
<feature type="transmembrane region" description="Helical" evidence="10">
    <location>
        <begin position="149"/>
        <end position="171"/>
    </location>
</feature>
<evidence type="ECO:0000256" key="9">
    <source>
        <dbReference type="ARBA" id="ARBA00023136"/>
    </source>
</evidence>
<evidence type="ECO:0000256" key="4">
    <source>
        <dbReference type="ARBA" id="ARBA00022475"/>
    </source>
</evidence>
<dbReference type="GO" id="GO:0008412">
    <property type="term" value="F:4-hydroxybenzoate polyprenyltransferase activity"/>
    <property type="evidence" value="ECO:0007669"/>
    <property type="project" value="TreeGrafter"/>
</dbReference>
<dbReference type="InterPro" id="IPR006370">
    <property type="entry name" value="HB_polyprenyltransferase-like"/>
</dbReference>
<keyword evidence="5" id="KW-0808">Transferase</keyword>
<evidence type="ECO:0000256" key="10">
    <source>
        <dbReference type="SAM" id="Phobius"/>
    </source>
</evidence>
<reference evidence="11" key="1">
    <citation type="submission" date="2018-05" db="EMBL/GenBank/DDBJ databases">
        <authorList>
            <person name="Lanie J.A."/>
            <person name="Ng W.-L."/>
            <person name="Kazmierczak K.M."/>
            <person name="Andrzejewski T.M."/>
            <person name="Davidsen T.M."/>
            <person name="Wayne K.J."/>
            <person name="Tettelin H."/>
            <person name="Glass J.I."/>
            <person name="Rusch D."/>
            <person name="Podicherti R."/>
            <person name="Tsui H.-C.T."/>
            <person name="Winkler M.E."/>
        </authorList>
    </citation>
    <scope>NUCLEOTIDE SEQUENCE</scope>
</reference>
<evidence type="ECO:0000313" key="11">
    <source>
        <dbReference type="EMBL" id="SUZ58682.1"/>
    </source>
</evidence>
<feature type="transmembrane region" description="Helical" evidence="10">
    <location>
        <begin position="217"/>
        <end position="234"/>
    </location>
</feature>
<dbReference type="CDD" id="cd13959">
    <property type="entry name" value="PT_UbiA_COQ2"/>
    <property type="match status" value="1"/>
</dbReference>
<dbReference type="InterPro" id="IPR030470">
    <property type="entry name" value="UbiA_prenylTrfase_CS"/>
</dbReference>
<comment type="similarity">
    <text evidence="3">Belongs to the UbiA prenyltransferase family.</text>
</comment>
<organism evidence="11">
    <name type="scientific">marine metagenome</name>
    <dbReference type="NCBI Taxonomy" id="408172"/>
    <lineage>
        <taxon>unclassified sequences</taxon>
        <taxon>metagenomes</taxon>
        <taxon>ecological metagenomes</taxon>
    </lineage>
</organism>
<dbReference type="PANTHER" id="PTHR11048">
    <property type="entry name" value="PRENYLTRANSFERASES"/>
    <property type="match status" value="1"/>
</dbReference>
<proteinExistence type="inferred from homology"/>
<feature type="transmembrane region" description="Helical" evidence="10">
    <location>
        <begin position="30"/>
        <end position="52"/>
    </location>
</feature>
<dbReference type="PROSITE" id="PS00943">
    <property type="entry name" value="UBIA"/>
    <property type="match status" value="1"/>
</dbReference>
<feature type="transmembrane region" description="Helical" evidence="10">
    <location>
        <begin position="99"/>
        <end position="117"/>
    </location>
</feature>
<evidence type="ECO:0008006" key="12">
    <source>
        <dbReference type="Google" id="ProtNLM"/>
    </source>
</evidence>
<dbReference type="InterPro" id="IPR044878">
    <property type="entry name" value="UbiA_sf"/>
</dbReference>
<dbReference type="Gene3D" id="1.10.357.140">
    <property type="entry name" value="UbiA prenyltransferase"/>
    <property type="match status" value="1"/>
</dbReference>
<comment type="cofactor">
    <cofactor evidence="1">
        <name>Mg(2+)</name>
        <dbReference type="ChEBI" id="CHEBI:18420"/>
    </cofactor>
</comment>
<dbReference type="FunFam" id="1.10.357.140:FF:000002">
    <property type="entry name" value="4-hydroxybenzoate octaprenyltransferase"/>
    <property type="match status" value="1"/>
</dbReference>
<dbReference type="GO" id="GO:0006744">
    <property type="term" value="P:ubiquinone biosynthetic process"/>
    <property type="evidence" value="ECO:0007669"/>
    <property type="project" value="TreeGrafter"/>
</dbReference>
<dbReference type="PANTHER" id="PTHR11048:SF28">
    <property type="entry name" value="4-HYDROXYBENZOATE POLYPRENYLTRANSFERASE, MITOCHONDRIAL"/>
    <property type="match status" value="1"/>
</dbReference>
<keyword evidence="6 10" id="KW-0812">Transmembrane</keyword>
<keyword evidence="7" id="KW-0460">Magnesium</keyword>
<dbReference type="FunFam" id="1.20.120.1780:FF:000001">
    <property type="entry name" value="4-hydroxybenzoate octaprenyltransferase"/>
    <property type="match status" value="1"/>
</dbReference>
<dbReference type="NCBIfam" id="TIGR01474">
    <property type="entry name" value="ubiA_proteo"/>
    <property type="match status" value="1"/>
</dbReference>
<protein>
    <recommendedName>
        <fullName evidence="12">4-hydroxybenzoate polyprenyltransferase</fullName>
    </recommendedName>
</protein>
<evidence type="ECO:0000256" key="2">
    <source>
        <dbReference type="ARBA" id="ARBA00004141"/>
    </source>
</evidence>
<dbReference type="HAMAP" id="MF_01635">
    <property type="entry name" value="UbiA"/>
    <property type="match status" value="1"/>
</dbReference>
<keyword evidence="4" id="KW-1003">Cell membrane</keyword>
<accession>A0A381NVP4</accession>
<feature type="transmembrane region" description="Helical" evidence="10">
    <location>
        <begin position="73"/>
        <end position="93"/>
    </location>
</feature>
<dbReference type="GO" id="GO:0005886">
    <property type="term" value="C:plasma membrane"/>
    <property type="evidence" value="ECO:0007669"/>
    <property type="project" value="TreeGrafter"/>
</dbReference>
<keyword evidence="9 10" id="KW-0472">Membrane</keyword>
<dbReference type="InterPro" id="IPR039653">
    <property type="entry name" value="Prenyltransferase"/>
</dbReference>
<name>A0A381NVP4_9ZZZZ</name>
<comment type="subcellular location">
    <subcellularLocation>
        <location evidence="2">Membrane</location>
        <topology evidence="2">Multi-pass membrane protein</topology>
    </subcellularLocation>
</comment>
<dbReference type="EMBL" id="UINC01000634">
    <property type="protein sequence ID" value="SUZ58682.1"/>
    <property type="molecule type" value="Genomic_DNA"/>
</dbReference>
<feature type="transmembrane region" description="Helical" evidence="10">
    <location>
        <begin position="126"/>
        <end position="143"/>
    </location>
</feature>
<sequence length="273" mass="30208">MDRPIGWLLLLWPTLWGVWIAGEGSPRPVVVAIFVAGVIVMRAAGCIVNDYLDRDLDRHVARTRNRPFATGEISGREGATLFAVLITIALVLVLTLNRLTLLLAIVGVVLTLTYPLFKRFTHLPQLYLGIVFSWGIPMAFAAQQDALPMIAWTLLFANLLWTVAYDTMYAMSDRSDDQQVGIKSTAILIGRHDLIFNAGFQAAALIVMLFVGLTLEFGVWFYAGLLAAGGTAIYQNRLCKDRDRDLCFKAFLNNTWFGAAIFAGIVMAYLTKA</sequence>
<keyword evidence="8 10" id="KW-1133">Transmembrane helix</keyword>
<dbReference type="AlphaFoldDB" id="A0A381NVP4"/>
<gene>
    <name evidence="11" type="ORF">METZ01_LOCUS11536</name>
</gene>
<dbReference type="Pfam" id="PF01040">
    <property type="entry name" value="UbiA"/>
    <property type="match status" value="1"/>
</dbReference>
<dbReference type="Gene3D" id="1.20.120.1780">
    <property type="entry name" value="UbiA prenyltransferase"/>
    <property type="match status" value="1"/>
</dbReference>
<evidence type="ECO:0000256" key="3">
    <source>
        <dbReference type="ARBA" id="ARBA00005985"/>
    </source>
</evidence>
<evidence type="ECO:0000256" key="7">
    <source>
        <dbReference type="ARBA" id="ARBA00022842"/>
    </source>
</evidence>
<feature type="transmembrane region" description="Helical" evidence="10">
    <location>
        <begin position="246"/>
        <end position="270"/>
    </location>
</feature>
<dbReference type="InterPro" id="IPR000537">
    <property type="entry name" value="UbiA_prenyltransferase"/>
</dbReference>